<reference evidence="4" key="2">
    <citation type="submission" date="2023-06" db="EMBL/GenBank/DDBJ databases">
        <authorList>
            <person name="Ma L."/>
            <person name="Liu K.-W."/>
            <person name="Li Z."/>
            <person name="Hsiao Y.-Y."/>
            <person name="Qi Y."/>
            <person name="Fu T."/>
            <person name="Tang G."/>
            <person name="Zhang D."/>
            <person name="Sun W.-H."/>
            <person name="Liu D.-K."/>
            <person name="Li Y."/>
            <person name="Chen G.-Z."/>
            <person name="Liu X.-D."/>
            <person name="Liao X.-Y."/>
            <person name="Jiang Y.-T."/>
            <person name="Yu X."/>
            <person name="Hao Y."/>
            <person name="Huang J."/>
            <person name="Zhao X.-W."/>
            <person name="Ke S."/>
            <person name="Chen Y.-Y."/>
            <person name="Wu W.-L."/>
            <person name="Hsu J.-L."/>
            <person name="Lin Y.-F."/>
            <person name="Huang M.-D."/>
            <person name="Li C.-Y."/>
            <person name="Huang L."/>
            <person name="Wang Z.-W."/>
            <person name="Zhao X."/>
            <person name="Zhong W.-Y."/>
            <person name="Peng D.-H."/>
            <person name="Ahmad S."/>
            <person name="Lan S."/>
            <person name="Zhang J.-S."/>
            <person name="Tsai W.-C."/>
            <person name="Van De Peer Y."/>
            <person name="Liu Z.-J."/>
        </authorList>
    </citation>
    <scope>NUCLEOTIDE SEQUENCE</scope>
    <source>
        <strain evidence="4">CP</strain>
        <tissue evidence="4">Leaves</tissue>
    </source>
</reference>
<dbReference type="InterPro" id="IPR016024">
    <property type="entry name" value="ARM-type_fold"/>
</dbReference>
<gene>
    <name evidence="4" type="primary">TOR1</name>
    <name evidence="4" type="ORF">QJS10_CPA09g01218</name>
</gene>
<evidence type="ECO:0000313" key="5">
    <source>
        <dbReference type="Proteomes" id="UP001180020"/>
    </source>
</evidence>
<dbReference type="Gene3D" id="1.25.10.10">
    <property type="entry name" value="Leucine-rich Repeat Variant"/>
    <property type="match status" value="2"/>
</dbReference>
<feature type="region of interest" description="Disordered" evidence="1">
    <location>
        <begin position="435"/>
        <end position="492"/>
    </location>
</feature>
<organism evidence="4 5">
    <name type="scientific">Acorus calamus</name>
    <name type="common">Sweet flag</name>
    <dbReference type="NCBI Taxonomy" id="4465"/>
    <lineage>
        <taxon>Eukaryota</taxon>
        <taxon>Viridiplantae</taxon>
        <taxon>Streptophyta</taxon>
        <taxon>Embryophyta</taxon>
        <taxon>Tracheophyta</taxon>
        <taxon>Spermatophyta</taxon>
        <taxon>Magnoliopsida</taxon>
        <taxon>Liliopsida</taxon>
        <taxon>Acoraceae</taxon>
        <taxon>Acorus</taxon>
    </lineage>
</organism>
<dbReference type="PANTHER" id="PTHR31355:SF7">
    <property type="entry name" value="MICROTUBULE-ASSOCIATED PROTEIN TORTIFOLIA1"/>
    <property type="match status" value="1"/>
</dbReference>
<dbReference type="InterPro" id="IPR057600">
    <property type="entry name" value="TORTIFOLIA1/SINE1-2_N"/>
</dbReference>
<dbReference type="InterPro" id="IPR033337">
    <property type="entry name" value="TORTIFOLIA1/SINE1-2"/>
</dbReference>
<protein>
    <submittedName>
        <fullName evidence="4">Microtubule-associated protein TORTIFOLIA1</fullName>
    </submittedName>
</protein>
<feature type="domain" description="TORTIFOLIA1/SINE1-2 N-terminal" evidence="3">
    <location>
        <begin position="39"/>
        <end position="327"/>
    </location>
</feature>
<name>A0AAV9E5C4_ACOCL</name>
<evidence type="ECO:0000259" key="3">
    <source>
        <dbReference type="Pfam" id="PF24714"/>
    </source>
</evidence>
<feature type="compositionally biased region" description="Pro residues" evidence="1">
    <location>
        <begin position="1"/>
        <end position="11"/>
    </location>
</feature>
<dbReference type="AlphaFoldDB" id="A0AAV9E5C4"/>
<dbReference type="Pfam" id="PF24713">
    <property type="entry name" value="TOR1L1_C"/>
    <property type="match status" value="1"/>
</dbReference>
<reference evidence="4" key="1">
    <citation type="journal article" date="2023" name="Nat. Commun.">
        <title>Diploid and tetraploid genomes of Acorus and the evolution of monocots.</title>
        <authorList>
            <person name="Ma L."/>
            <person name="Liu K.W."/>
            <person name="Li Z."/>
            <person name="Hsiao Y.Y."/>
            <person name="Qi Y."/>
            <person name="Fu T."/>
            <person name="Tang G.D."/>
            <person name="Zhang D."/>
            <person name="Sun W.H."/>
            <person name="Liu D.K."/>
            <person name="Li Y."/>
            <person name="Chen G.Z."/>
            <person name="Liu X.D."/>
            <person name="Liao X.Y."/>
            <person name="Jiang Y.T."/>
            <person name="Yu X."/>
            <person name="Hao Y."/>
            <person name="Huang J."/>
            <person name="Zhao X.W."/>
            <person name="Ke S."/>
            <person name="Chen Y.Y."/>
            <person name="Wu W.L."/>
            <person name="Hsu J.L."/>
            <person name="Lin Y.F."/>
            <person name="Huang M.D."/>
            <person name="Li C.Y."/>
            <person name="Huang L."/>
            <person name="Wang Z.W."/>
            <person name="Zhao X."/>
            <person name="Zhong W.Y."/>
            <person name="Peng D.H."/>
            <person name="Ahmad S."/>
            <person name="Lan S."/>
            <person name="Zhang J.S."/>
            <person name="Tsai W.C."/>
            <person name="Van de Peer Y."/>
            <person name="Liu Z.J."/>
        </authorList>
    </citation>
    <scope>NUCLEOTIDE SEQUENCE</scope>
    <source>
        <strain evidence="4">CP</strain>
    </source>
</reference>
<dbReference type="Pfam" id="PF24714">
    <property type="entry name" value="TOR1L1_N"/>
    <property type="match status" value="1"/>
</dbReference>
<evidence type="ECO:0000259" key="2">
    <source>
        <dbReference type="Pfam" id="PF24713"/>
    </source>
</evidence>
<feature type="domain" description="TORTIFOLIA1/TORL1-2 C-terminal" evidence="2">
    <location>
        <begin position="756"/>
        <end position="887"/>
    </location>
</feature>
<feature type="compositionally biased region" description="Basic and acidic residues" evidence="1">
    <location>
        <begin position="331"/>
        <end position="356"/>
    </location>
</feature>
<feature type="compositionally biased region" description="Polar residues" evidence="1">
    <location>
        <begin position="456"/>
        <end position="476"/>
    </location>
</feature>
<dbReference type="InterPro" id="IPR011989">
    <property type="entry name" value="ARM-like"/>
</dbReference>
<feature type="region of interest" description="Disordered" evidence="1">
    <location>
        <begin position="1"/>
        <end position="32"/>
    </location>
</feature>
<dbReference type="GO" id="GO:0010031">
    <property type="term" value="P:circumnutation"/>
    <property type="evidence" value="ECO:0007669"/>
    <property type="project" value="TreeGrafter"/>
</dbReference>
<feature type="region of interest" description="Disordered" evidence="1">
    <location>
        <begin position="331"/>
        <end position="389"/>
    </location>
</feature>
<proteinExistence type="predicted"/>
<dbReference type="EMBL" id="JAUJYO010000009">
    <property type="protein sequence ID" value="KAK1308163.1"/>
    <property type="molecule type" value="Genomic_DNA"/>
</dbReference>
<dbReference type="PANTHER" id="PTHR31355">
    <property type="entry name" value="MICROTUBULE-ASSOCIATED PROTEIN TORTIFOLIA1"/>
    <property type="match status" value="1"/>
</dbReference>
<dbReference type="Proteomes" id="UP001180020">
    <property type="component" value="Unassembled WGS sequence"/>
</dbReference>
<evidence type="ECO:0000256" key="1">
    <source>
        <dbReference type="SAM" id="MobiDB-lite"/>
    </source>
</evidence>
<feature type="region of interest" description="Disordered" evidence="1">
    <location>
        <begin position="678"/>
        <end position="700"/>
    </location>
</feature>
<dbReference type="SUPFAM" id="SSF48371">
    <property type="entry name" value="ARM repeat"/>
    <property type="match status" value="1"/>
</dbReference>
<sequence length="896" mass="98194">MSNPNPHPSKPSKPSSRPTQSPKPSPPPTTTLSSHLAMVELKHRILSSLQKLSDRDTHQIAIDDLSSTVRSLPIDALPMLLNCFYDASSSSSDPSKPSVVKRESLRLIALLCSSHPEPASAHLPKIISHVVRRLKDSDASVRDACRDTVGSLSGLYLRESSEAATLFVKPFFEAMGEQSKPTQAGAAACLARVVECASAASAGGDNAGPPPLVAFQKMCPRVCKYLNSQTFLAKPQMLGLVSSLSQVGAITPTSMQALLQSIRDCLESSDWATRKAAADTLIILACHSSHLVAEGAASTIAALEACRFDKVKPVRDSMNEALLKWKKLTEKEEDRNPGDAKDSKNSELSKSMERLDIQGLNPVERRSEKDASNVSSPNAEPSSKVRSSSISDKNIGILKKKAPSLTDKEINLEFFQKMETRGSDDLPIEVVVPHKHLHSSHSQGEEESELNDADSKGQSSQNETPSCESNNANQSNIERKIGVYNKLQDPGDLGRDKWMDQRVFRGRDPKTRGIDVDDRAENNQTGARIGFSRTDAHSDDYPLEMYLDIKNHPYGVVDFMGGSHDSMVTLENRVRGLERIVEEMSRDLAVSSGRRGSNMMLGLEGLSSRHSNKFNGLPDYPNSKLGRGGDGRISYSERFPPWKSEMSEAWDHYSYTGSRNGYISSRRAIPRAEHDGDQIGNRRAWDKGAAGPVRLGEGPSARSVWQASKDEATLEAIRVAGEDNGTSRTATRVAIPELDAEAMTSDNVGRERGPTWDSWIRAMDALHVGDVDSAYAEVLSTGDDLLLVKLMDKSGPVLDQLTNEMAIEVLRAVGQFLQEHSLFDVALSWTQQLAEMVMENRPDVLGIPAEVKRELLLNLNEASAMELPDDWEGETTDQLMLHLASAWGINLQQLDK</sequence>
<dbReference type="GO" id="GO:0010005">
    <property type="term" value="C:cortical microtubule, transverse to long axis"/>
    <property type="evidence" value="ECO:0007669"/>
    <property type="project" value="TreeGrafter"/>
</dbReference>
<dbReference type="GO" id="GO:0009826">
    <property type="term" value="P:unidimensional cell growth"/>
    <property type="evidence" value="ECO:0007669"/>
    <property type="project" value="TreeGrafter"/>
</dbReference>
<feature type="compositionally biased region" description="Polar residues" evidence="1">
    <location>
        <begin position="372"/>
        <end position="381"/>
    </location>
</feature>
<dbReference type="InterPro" id="IPR057599">
    <property type="entry name" value="TORTIFOLIA1/TORL1-2_C"/>
</dbReference>
<comment type="caution">
    <text evidence="4">The sequence shown here is derived from an EMBL/GenBank/DDBJ whole genome shotgun (WGS) entry which is preliminary data.</text>
</comment>
<accession>A0AAV9E5C4</accession>
<evidence type="ECO:0000313" key="4">
    <source>
        <dbReference type="EMBL" id="KAK1308163.1"/>
    </source>
</evidence>
<keyword evidence="5" id="KW-1185">Reference proteome</keyword>
<dbReference type="GO" id="GO:0008017">
    <property type="term" value="F:microtubule binding"/>
    <property type="evidence" value="ECO:0007669"/>
    <property type="project" value="InterPro"/>
</dbReference>